<dbReference type="Proteomes" id="UP000275267">
    <property type="component" value="Unassembled WGS sequence"/>
</dbReference>
<reference evidence="3" key="1">
    <citation type="journal article" date="2019" name="Nat. Commun.">
        <title>The genome of broomcorn millet.</title>
        <authorList>
            <person name="Zou C."/>
            <person name="Miki D."/>
            <person name="Li D."/>
            <person name="Tang Q."/>
            <person name="Xiao L."/>
            <person name="Rajput S."/>
            <person name="Deng P."/>
            <person name="Jia W."/>
            <person name="Huang R."/>
            <person name="Zhang M."/>
            <person name="Sun Y."/>
            <person name="Hu J."/>
            <person name="Fu X."/>
            <person name="Schnable P.S."/>
            <person name="Li F."/>
            <person name="Zhang H."/>
            <person name="Feng B."/>
            <person name="Zhu X."/>
            <person name="Liu R."/>
            <person name="Schnable J.C."/>
            <person name="Zhu J.-K."/>
            <person name="Zhang H."/>
        </authorList>
    </citation>
    <scope>NUCLEOTIDE SEQUENCE [LARGE SCALE GENOMIC DNA]</scope>
</reference>
<organism evidence="2 3">
    <name type="scientific">Panicum miliaceum</name>
    <name type="common">Proso millet</name>
    <name type="synonym">Broomcorn millet</name>
    <dbReference type="NCBI Taxonomy" id="4540"/>
    <lineage>
        <taxon>Eukaryota</taxon>
        <taxon>Viridiplantae</taxon>
        <taxon>Streptophyta</taxon>
        <taxon>Embryophyta</taxon>
        <taxon>Tracheophyta</taxon>
        <taxon>Spermatophyta</taxon>
        <taxon>Magnoliopsida</taxon>
        <taxon>Liliopsida</taxon>
        <taxon>Poales</taxon>
        <taxon>Poaceae</taxon>
        <taxon>PACMAD clade</taxon>
        <taxon>Panicoideae</taxon>
        <taxon>Panicodae</taxon>
        <taxon>Paniceae</taxon>
        <taxon>Panicinae</taxon>
        <taxon>Panicum</taxon>
        <taxon>Panicum sect. Panicum</taxon>
    </lineage>
</organism>
<feature type="signal peptide" evidence="1">
    <location>
        <begin position="1"/>
        <end position="33"/>
    </location>
</feature>
<dbReference type="EMBL" id="PQIB02000009">
    <property type="protein sequence ID" value="RLN00572.1"/>
    <property type="molecule type" value="Genomic_DNA"/>
</dbReference>
<name>A0A3L6RE58_PANMI</name>
<protein>
    <submittedName>
        <fullName evidence="2">Uncharacterized protein</fullName>
    </submittedName>
</protein>
<accession>A0A3L6RE58</accession>
<sequence length="103" mass="11619">MGAQKGFGFAAACMKMEFYCCLVLLVKVHTAEEATDNGVAGKEEVVGFGGREDDGRFIRRRILPRWRRNGRSARREPRRLLPRPAPARRWDSAAAVVVVDDHH</sequence>
<dbReference type="AlphaFoldDB" id="A0A3L6RE58"/>
<evidence type="ECO:0000313" key="2">
    <source>
        <dbReference type="EMBL" id="RLN00572.1"/>
    </source>
</evidence>
<feature type="chain" id="PRO_5018321335" evidence="1">
    <location>
        <begin position="34"/>
        <end position="103"/>
    </location>
</feature>
<gene>
    <name evidence="2" type="ORF">C2845_PM06G25940</name>
</gene>
<keyword evidence="1" id="KW-0732">Signal</keyword>
<keyword evidence="3" id="KW-1185">Reference proteome</keyword>
<evidence type="ECO:0000256" key="1">
    <source>
        <dbReference type="SAM" id="SignalP"/>
    </source>
</evidence>
<comment type="caution">
    <text evidence="2">The sequence shown here is derived from an EMBL/GenBank/DDBJ whole genome shotgun (WGS) entry which is preliminary data.</text>
</comment>
<proteinExistence type="predicted"/>
<evidence type="ECO:0000313" key="3">
    <source>
        <dbReference type="Proteomes" id="UP000275267"/>
    </source>
</evidence>